<evidence type="ECO:0000256" key="1">
    <source>
        <dbReference type="ARBA" id="ARBA00023002"/>
    </source>
</evidence>
<comment type="caution">
    <text evidence="3">The sequence shown here is derived from an EMBL/GenBank/DDBJ whole genome shotgun (WGS) entry which is preliminary data.</text>
</comment>
<evidence type="ECO:0000313" key="4">
    <source>
        <dbReference type="Proteomes" id="UP000070263"/>
    </source>
</evidence>
<dbReference type="Pfam" id="PF01058">
    <property type="entry name" value="Oxidored_q6"/>
    <property type="match status" value="1"/>
</dbReference>
<dbReference type="Proteomes" id="UP000070263">
    <property type="component" value="Unassembled WGS sequence"/>
</dbReference>
<accession>A0A133VHR6</accession>
<dbReference type="Gene3D" id="3.40.50.700">
    <property type="entry name" value="NADH:ubiquinone oxidoreductase-like, 20kDa subunit"/>
    <property type="match status" value="1"/>
</dbReference>
<keyword evidence="4" id="KW-1185">Reference proteome</keyword>
<dbReference type="PANTHER" id="PTHR42845:SF2">
    <property type="entry name" value="F420-NON-REDUCING HYDROGENASE VHU SUBUNIT G"/>
    <property type="match status" value="1"/>
</dbReference>
<gene>
    <name evidence="3" type="ORF">AKJ51_04395</name>
</gene>
<dbReference type="AlphaFoldDB" id="A0A133VHR6"/>
<feature type="domain" description="NADH:ubiquinone oxidoreductase-like 20kDa subunit" evidence="2">
    <location>
        <begin position="15"/>
        <end position="180"/>
    </location>
</feature>
<sequence>MTEKLNFAFYWAASCGGCEVVVLDIDEKILDVVDSANIKFWPCAMDFKYDDVEAMDSNEIDVCFFNGAIRNSENEEIAELLREKSKTMVAFGSCSALGGIPGLGNDKGKEEIFEKAYVSTFSTENEDGIFPEQLTEVSEGELEIPELLEDVKALDQVVDVDYYLPGCPTNPDIIVEAVEAIFEGNLPQKGTNLATLVNQKTVCDECDRELAEEKSVKEFKRPHLAEDNGEDCLLEQGIICMGPATQAGCGARCLNANFPCRGCFGPPEDVKDQGGKMISVLGSIIDSEDEQEIKKIVEDITDSLGTFYSYALPKSLLRKKRK</sequence>
<dbReference type="PROSITE" id="PS51257">
    <property type="entry name" value="PROKAR_LIPOPROTEIN"/>
    <property type="match status" value="1"/>
</dbReference>
<dbReference type="PANTHER" id="PTHR42845">
    <property type="entry name" value="COENZYME F420-REDUCING HYDROGENASE, GAMMA SUBUNIT"/>
    <property type="match status" value="1"/>
</dbReference>
<dbReference type="InterPro" id="IPR051349">
    <property type="entry name" value="Hydrogenase_assoc-protein"/>
</dbReference>
<evidence type="ECO:0000313" key="3">
    <source>
        <dbReference type="EMBL" id="KXB05977.1"/>
    </source>
</evidence>
<protein>
    <submittedName>
        <fullName evidence="3">Oxidoreductase</fullName>
    </submittedName>
</protein>
<dbReference type="GO" id="GO:0016491">
    <property type="term" value="F:oxidoreductase activity"/>
    <property type="evidence" value="ECO:0007669"/>
    <property type="project" value="UniProtKB-KW"/>
</dbReference>
<reference evidence="3 4" key="1">
    <citation type="journal article" date="2016" name="Sci. Rep.">
        <title>Metabolic traits of an uncultured archaeal lineage -MSBL1- from brine pools of the Red Sea.</title>
        <authorList>
            <person name="Mwirichia R."/>
            <person name="Alam I."/>
            <person name="Rashid M."/>
            <person name="Vinu M."/>
            <person name="Ba-Alawi W."/>
            <person name="Anthony Kamau A."/>
            <person name="Kamanda Ngugi D."/>
            <person name="Goker M."/>
            <person name="Klenk H.P."/>
            <person name="Bajic V."/>
            <person name="Stingl U."/>
        </authorList>
    </citation>
    <scope>NUCLEOTIDE SEQUENCE [LARGE SCALE GENOMIC DNA]</scope>
    <source>
        <strain evidence="3">SCGC-AAA382A20</strain>
    </source>
</reference>
<dbReference type="SUPFAM" id="SSF56770">
    <property type="entry name" value="HydA/Nqo6-like"/>
    <property type="match status" value="1"/>
</dbReference>
<dbReference type="EMBL" id="LHYE01000064">
    <property type="protein sequence ID" value="KXB05977.1"/>
    <property type="molecule type" value="Genomic_DNA"/>
</dbReference>
<proteinExistence type="predicted"/>
<dbReference type="GO" id="GO:0051536">
    <property type="term" value="F:iron-sulfur cluster binding"/>
    <property type="evidence" value="ECO:0007669"/>
    <property type="project" value="InterPro"/>
</dbReference>
<evidence type="ECO:0000259" key="2">
    <source>
        <dbReference type="Pfam" id="PF01058"/>
    </source>
</evidence>
<dbReference type="InterPro" id="IPR006137">
    <property type="entry name" value="NADH_UbQ_OxRdtase-like_20kDa"/>
</dbReference>
<keyword evidence="1" id="KW-0560">Oxidoreductase</keyword>
<dbReference type="InterPro" id="IPR037024">
    <property type="entry name" value="NiFe_Hase_small_N_sf"/>
</dbReference>
<organism evidence="3 4">
    <name type="scientific">candidate division MSBL1 archaeon SCGC-AAA382A20</name>
    <dbReference type="NCBI Taxonomy" id="1698280"/>
    <lineage>
        <taxon>Archaea</taxon>
        <taxon>Methanobacteriati</taxon>
        <taxon>Methanobacteriota</taxon>
        <taxon>candidate division MSBL1</taxon>
    </lineage>
</organism>
<name>A0A133VHR6_9EURY</name>